<protein>
    <submittedName>
        <fullName evidence="1">Uncharacterized protein</fullName>
    </submittedName>
</protein>
<gene>
    <name evidence="1" type="ORF">COT44_04375</name>
</gene>
<dbReference type="Proteomes" id="UP000228996">
    <property type="component" value="Unassembled WGS sequence"/>
</dbReference>
<comment type="caution">
    <text evidence="1">The sequence shown here is derived from an EMBL/GenBank/DDBJ whole genome shotgun (WGS) entry which is preliminary data.</text>
</comment>
<evidence type="ECO:0000313" key="2">
    <source>
        <dbReference type="Proteomes" id="UP000228996"/>
    </source>
</evidence>
<name>A0A2M6XC46_9BACT</name>
<reference evidence="2" key="1">
    <citation type="submission" date="2017-09" db="EMBL/GenBank/DDBJ databases">
        <title>Depth-based differentiation of microbial function through sediment-hosted aquifers and enrichment of novel symbionts in the deep terrestrial subsurface.</title>
        <authorList>
            <person name="Probst A.J."/>
            <person name="Ladd B."/>
            <person name="Jarett J.K."/>
            <person name="Geller-Mcgrath D.E."/>
            <person name="Sieber C.M.K."/>
            <person name="Emerson J.B."/>
            <person name="Anantharaman K."/>
            <person name="Thomas B.C."/>
            <person name="Malmstrom R."/>
            <person name="Stieglmeier M."/>
            <person name="Klingl A."/>
            <person name="Woyke T."/>
            <person name="Ryan C.M."/>
            <person name="Banfield J.F."/>
        </authorList>
    </citation>
    <scope>NUCLEOTIDE SEQUENCE [LARGE SCALE GENOMIC DNA]</scope>
</reference>
<accession>A0A2M6XC46</accession>
<sequence>TSPLEKLDVSGNATVSGNLTLAGGARTIAGRSMNSLTLGDASTGNLQFYSSSNYLNSSGNLVLAGTSVTASSATVTASTFSGSGASLTSIPETAITDGSLLARVGSTETIAGAWTFSAEPMLSGSGRHTRAITLSPEYAGAVLTAFYGASTDTAITGSMTSDASPSAALMRTHYSWTSTTTTPLQSYTVAVRVTLPEDFDDWTTSNAVQIDYNTLALEAANNDLNIYIYNSAGTSVYSSTGNVVGTLDGWTTKSLAKTDVSTNWNATTKTAVIYLRLQAMNNYHTLIGDIKLNYLSKW</sequence>
<organism evidence="1 2">
    <name type="scientific">Candidatus Shapirobacteria bacterium CG08_land_8_20_14_0_20_39_18</name>
    <dbReference type="NCBI Taxonomy" id="1974883"/>
    <lineage>
        <taxon>Bacteria</taxon>
        <taxon>Candidatus Shapironibacteriota</taxon>
    </lineage>
</organism>
<proteinExistence type="predicted"/>
<evidence type="ECO:0000313" key="1">
    <source>
        <dbReference type="EMBL" id="PIU03222.1"/>
    </source>
</evidence>
<dbReference type="AlphaFoldDB" id="A0A2M6XC46"/>
<dbReference type="EMBL" id="PEYO01000021">
    <property type="protein sequence ID" value="PIU03222.1"/>
    <property type="molecule type" value="Genomic_DNA"/>
</dbReference>
<feature type="non-terminal residue" evidence="1">
    <location>
        <position position="1"/>
    </location>
</feature>